<dbReference type="GeneID" id="85318000"/>
<dbReference type="Proteomes" id="UP001172101">
    <property type="component" value="Unassembled WGS sequence"/>
</dbReference>
<organism evidence="2 3">
    <name type="scientific">Lasiosphaeria miniovina</name>
    <dbReference type="NCBI Taxonomy" id="1954250"/>
    <lineage>
        <taxon>Eukaryota</taxon>
        <taxon>Fungi</taxon>
        <taxon>Dikarya</taxon>
        <taxon>Ascomycota</taxon>
        <taxon>Pezizomycotina</taxon>
        <taxon>Sordariomycetes</taxon>
        <taxon>Sordariomycetidae</taxon>
        <taxon>Sordariales</taxon>
        <taxon>Lasiosphaeriaceae</taxon>
        <taxon>Lasiosphaeria</taxon>
    </lineage>
</organism>
<protein>
    <submittedName>
        <fullName evidence="2">Uncharacterized protein</fullName>
    </submittedName>
</protein>
<comment type="caution">
    <text evidence="2">The sequence shown here is derived from an EMBL/GenBank/DDBJ whole genome shotgun (WGS) entry which is preliminary data.</text>
</comment>
<evidence type="ECO:0000313" key="3">
    <source>
        <dbReference type="Proteomes" id="UP001172101"/>
    </source>
</evidence>
<evidence type="ECO:0000256" key="1">
    <source>
        <dbReference type="SAM" id="MobiDB-lite"/>
    </source>
</evidence>
<reference evidence="2" key="1">
    <citation type="submission" date="2023-06" db="EMBL/GenBank/DDBJ databases">
        <title>Genome-scale phylogeny and comparative genomics of the fungal order Sordariales.</title>
        <authorList>
            <consortium name="Lawrence Berkeley National Laboratory"/>
            <person name="Hensen N."/>
            <person name="Bonometti L."/>
            <person name="Westerberg I."/>
            <person name="Brannstrom I.O."/>
            <person name="Guillou S."/>
            <person name="Cros-Aarteil S."/>
            <person name="Calhoun S."/>
            <person name="Haridas S."/>
            <person name="Kuo A."/>
            <person name="Mondo S."/>
            <person name="Pangilinan J."/>
            <person name="Riley R."/>
            <person name="LaButti K."/>
            <person name="Andreopoulos B."/>
            <person name="Lipzen A."/>
            <person name="Chen C."/>
            <person name="Yanf M."/>
            <person name="Daum C."/>
            <person name="Ng V."/>
            <person name="Clum A."/>
            <person name="Steindorff A."/>
            <person name="Ohm R."/>
            <person name="Martin F."/>
            <person name="Silar P."/>
            <person name="Natvig D."/>
            <person name="Lalanne C."/>
            <person name="Gautier V."/>
            <person name="Ament-velasquez S.L."/>
            <person name="Kruys A."/>
            <person name="Hutchinson M.I."/>
            <person name="Powell A.J."/>
            <person name="Barry K."/>
            <person name="Miller A.N."/>
            <person name="Grigoriev I.V."/>
            <person name="Debuchy R."/>
            <person name="Gladieux P."/>
            <person name="Thoren M.H."/>
            <person name="Johannesson H."/>
        </authorList>
    </citation>
    <scope>NUCLEOTIDE SEQUENCE</scope>
    <source>
        <strain evidence="2">SMH2392-1A</strain>
    </source>
</reference>
<name>A0AA40ADZ5_9PEZI</name>
<proteinExistence type="predicted"/>
<gene>
    <name evidence="2" type="ORF">B0T26DRAFT_385712</name>
</gene>
<sequence length="212" mass="23920">MSSYFRLGQDSISNASAVMSVRPKWNLSRWQLGAIYPGLILTLPAAGSNQRCRRHPKPRRSSISNGPLAGWFILRLFRRPRIMCPTKPGLVLMHKAYHVMMAQRRTSGATSPDKNCRSEPCITKQPKTPQPLRISADVCFAVDPMQTSNADIRCFVVSSKSRRTTSGRRSWPADTVGMEIIISPRDYSLRVRARARARAHKDLVRAPRCTCR</sequence>
<dbReference type="RefSeq" id="XP_060295456.1">
    <property type="nucleotide sequence ID" value="XM_060434730.1"/>
</dbReference>
<feature type="region of interest" description="Disordered" evidence="1">
    <location>
        <begin position="105"/>
        <end position="128"/>
    </location>
</feature>
<accession>A0AA40ADZ5</accession>
<keyword evidence="3" id="KW-1185">Reference proteome</keyword>
<dbReference type="AlphaFoldDB" id="A0AA40ADZ5"/>
<evidence type="ECO:0000313" key="2">
    <source>
        <dbReference type="EMBL" id="KAK0714134.1"/>
    </source>
</evidence>
<dbReference type="EMBL" id="JAUIRO010000005">
    <property type="protein sequence ID" value="KAK0714134.1"/>
    <property type="molecule type" value="Genomic_DNA"/>
</dbReference>